<evidence type="ECO:0000256" key="3">
    <source>
        <dbReference type="ARBA" id="ARBA00023054"/>
    </source>
</evidence>
<feature type="coiled-coil region" evidence="6">
    <location>
        <begin position="277"/>
        <end position="479"/>
    </location>
</feature>
<dbReference type="Proteomes" id="UP000466442">
    <property type="component" value="Unassembled WGS sequence"/>
</dbReference>
<dbReference type="InterPro" id="IPR032396">
    <property type="entry name" value="SAS-6_N"/>
</dbReference>
<dbReference type="Gene3D" id="3.50.30.30">
    <property type="match status" value="1"/>
</dbReference>
<proteinExistence type="predicted"/>
<keyword evidence="5" id="KW-0131">Cell cycle</keyword>
<reference evidence="10" key="1">
    <citation type="journal article" date="2021" name="Mol. Ecol. Resour.">
        <title>Apolygus lucorum genome provides insights into omnivorousness and mesophyll feeding.</title>
        <authorList>
            <person name="Liu Y."/>
            <person name="Liu H."/>
            <person name="Wang H."/>
            <person name="Huang T."/>
            <person name="Liu B."/>
            <person name="Yang B."/>
            <person name="Yin L."/>
            <person name="Li B."/>
            <person name="Zhang Y."/>
            <person name="Zhang S."/>
            <person name="Jiang F."/>
            <person name="Zhang X."/>
            <person name="Ren Y."/>
            <person name="Wang B."/>
            <person name="Wang S."/>
            <person name="Lu Y."/>
            <person name="Wu K."/>
            <person name="Fan W."/>
            <person name="Wang G."/>
        </authorList>
    </citation>
    <scope>NUCLEOTIDE SEQUENCE</scope>
    <source>
        <strain evidence="10">12Hb</strain>
    </source>
</reference>
<accession>A0A8S9WSB6</accession>
<feature type="region of interest" description="Disordered" evidence="7">
    <location>
        <begin position="534"/>
        <end position="649"/>
    </location>
</feature>
<sequence length="832" mass="93579">MFYQSARDDVSASDPLYSSVQRFYIKNGFGEERPRDLRINVNVSSAYSASSKHVLNIHVLDDDDPFFFYALAVTEDDYLRLKSSQGLLVDFDNFPTQVVRLLEQCKNQGCNPAKFLLLLEEEGRGEFSKTMLKIVETNNFKHLCHLVLQIDHGSDDEIKKIMVKKIKALKDQNFKAEKAVSSLESQLTSKSMMLEAAERKVFEIENRWKEDKMSYQAEAARGVTDEAEKLRRAQLDWQIKAQREKAEIEEKFHSVIREKDAELSKLRIDSQISHDKRSHAEATLSEQCKRIEVLERELTSVRGDLGNSRKQLAKMENQLHEKDRTLGSLKGKLAAAEQELKEKTVLMSRQEELLKMSQEAKARLEINLQEKEAYIAKKQKTIQSVSEELIKANEIIAKLQKELNTSTSKLKMRTEIALEQEKVIEKHEKTIERLEKELKVKSKKLGNLDVSEETLKTTIAELKESLDVKEKKIKENEKIIDWLNRRCTEAAVQSYSPYSNLGGNLSLGVGGSGVVAGTLASSAPTPLFSNSAALPESSTLPGQFPGASLKTSTPLGQFKDSRKPFTPPSRLNILALDKMETPAIPEEESSENEEPSPKTRPSAETKTASESDKKKASPVDPPKISSKPLRKSGPKKPPLQTPTVPSSVKEDLMSNFETRIDGGSNHEIAGQDIFFEILEPEDLRYTYRTRPAKNFGAPFNATLFSKTSKLVPVDPSDGCSLAYNSNEIYGNVALIERGTCSFLSKAVRAQEAGAKAVIISDNVETDEFYTEMIDDQSGREVNIPATFLLGKNGFIIRKTLEQLHLDHAVINIPINVSYVPLSQWKQPPWLPW</sequence>
<comment type="caution">
    <text evidence="10">The sequence shown here is derived from an EMBL/GenBank/DDBJ whole genome shotgun (WGS) entry which is preliminary data.</text>
</comment>
<dbReference type="InterPro" id="IPR003137">
    <property type="entry name" value="PA_domain"/>
</dbReference>
<feature type="domain" description="Spindle assembly abnormal protein 6 N-terminal" evidence="9">
    <location>
        <begin position="16"/>
        <end position="149"/>
    </location>
</feature>
<keyword evidence="3 6" id="KW-0175">Coiled coil</keyword>
<evidence type="ECO:0000256" key="7">
    <source>
        <dbReference type="SAM" id="MobiDB-lite"/>
    </source>
</evidence>
<dbReference type="EMBL" id="WIXP02000015">
    <property type="protein sequence ID" value="KAF6199011.1"/>
    <property type="molecule type" value="Genomic_DNA"/>
</dbReference>
<evidence type="ECO:0000259" key="8">
    <source>
        <dbReference type="Pfam" id="PF02225"/>
    </source>
</evidence>
<dbReference type="CDD" id="cd10142">
    <property type="entry name" value="HD_SAS6_N"/>
    <property type="match status" value="1"/>
</dbReference>
<name>A0A8S9WSB6_APOLU</name>
<dbReference type="InterPro" id="IPR046450">
    <property type="entry name" value="PA_dom_sf"/>
</dbReference>
<evidence type="ECO:0000313" key="10">
    <source>
        <dbReference type="EMBL" id="KAF6199011.1"/>
    </source>
</evidence>
<dbReference type="GO" id="GO:0007099">
    <property type="term" value="P:centriole replication"/>
    <property type="evidence" value="ECO:0007669"/>
    <property type="project" value="TreeGrafter"/>
</dbReference>
<dbReference type="GO" id="GO:0005814">
    <property type="term" value="C:centriole"/>
    <property type="evidence" value="ECO:0007669"/>
    <property type="project" value="TreeGrafter"/>
</dbReference>
<dbReference type="GO" id="GO:0005813">
    <property type="term" value="C:centrosome"/>
    <property type="evidence" value="ECO:0007669"/>
    <property type="project" value="UniProtKB-SubCell"/>
</dbReference>
<evidence type="ECO:0000256" key="5">
    <source>
        <dbReference type="ARBA" id="ARBA00023306"/>
    </source>
</evidence>
<evidence type="ECO:0000256" key="1">
    <source>
        <dbReference type="ARBA" id="ARBA00004300"/>
    </source>
</evidence>
<organism evidence="10 11">
    <name type="scientific">Apolygus lucorum</name>
    <name type="common">Small green plant bug</name>
    <name type="synonym">Lygocoris lucorum</name>
    <dbReference type="NCBI Taxonomy" id="248454"/>
    <lineage>
        <taxon>Eukaryota</taxon>
        <taxon>Metazoa</taxon>
        <taxon>Ecdysozoa</taxon>
        <taxon>Arthropoda</taxon>
        <taxon>Hexapoda</taxon>
        <taxon>Insecta</taxon>
        <taxon>Pterygota</taxon>
        <taxon>Neoptera</taxon>
        <taxon>Paraneoptera</taxon>
        <taxon>Hemiptera</taxon>
        <taxon>Heteroptera</taxon>
        <taxon>Panheteroptera</taxon>
        <taxon>Cimicomorpha</taxon>
        <taxon>Miridae</taxon>
        <taxon>Mirini</taxon>
        <taxon>Apolygus</taxon>
    </lineage>
</organism>
<feature type="domain" description="PA" evidence="8">
    <location>
        <begin position="707"/>
        <end position="793"/>
    </location>
</feature>
<dbReference type="AlphaFoldDB" id="A0A8S9WSB6"/>
<dbReference type="PANTHER" id="PTHR44281:SF2">
    <property type="entry name" value="SPINDLE ASSEMBLY ABNORMAL PROTEIN 6 HOMOLOG"/>
    <property type="match status" value="1"/>
</dbReference>
<dbReference type="PANTHER" id="PTHR44281">
    <property type="entry name" value="SPINDLE ASSEMBLY ABNORMAL PROTEIN 6 HOMOLOG"/>
    <property type="match status" value="1"/>
</dbReference>
<evidence type="ECO:0000256" key="6">
    <source>
        <dbReference type="SAM" id="Coils"/>
    </source>
</evidence>
<evidence type="ECO:0000313" key="11">
    <source>
        <dbReference type="Proteomes" id="UP000466442"/>
    </source>
</evidence>
<evidence type="ECO:0000256" key="2">
    <source>
        <dbReference type="ARBA" id="ARBA00022490"/>
    </source>
</evidence>
<dbReference type="OrthoDB" id="49058at2759"/>
<keyword evidence="4" id="KW-0206">Cytoskeleton</keyword>
<evidence type="ECO:0000259" key="9">
    <source>
        <dbReference type="Pfam" id="PF16531"/>
    </source>
</evidence>
<keyword evidence="11" id="KW-1185">Reference proteome</keyword>
<evidence type="ECO:0008006" key="12">
    <source>
        <dbReference type="Google" id="ProtNLM"/>
    </source>
</evidence>
<keyword evidence="2" id="KW-0963">Cytoplasm</keyword>
<gene>
    <name evidence="10" type="ORF">GE061_007034</name>
</gene>
<protein>
    <recommendedName>
        <fullName evidence="12">PA domain-containing protein</fullName>
    </recommendedName>
</protein>
<dbReference type="SUPFAM" id="SSF52025">
    <property type="entry name" value="PA domain"/>
    <property type="match status" value="1"/>
</dbReference>
<dbReference type="InterPro" id="IPR038558">
    <property type="entry name" value="SAS-6_N_sf"/>
</dbReference>
<dbReference type="Pfam" id="PF02225">
    <property type="entry name" value="PA"/>
    <property type="match status" value="1"/>
</dbReference>
<evidence type="ECO:0000256" key="4">
    <source>
        <dbReference type="ARBA" id="ARBA00023212"/>
    </source>
</evidence>
<dbReference type="Gene3D" id="2.170.210.20">
    <property type="entry name" value="Spindle assembly abnormal protein 6, N-terminal domain"/>
    <property type="match status" value="1"/>
</dbReference>
<feature type="compositionally biased region" description="Acidic residues" evidence="7">
    <location>
        <begin position="585"/>
        <end position="594"/>
    </location>
</feature>
<comment type="subcellular location">
    <subcellularLocation>
        <location evidence="1">Cytoplasm</location>
        <location evidence="1">Cytoskeleton</location>
        <location evidence="1">Microtubule organizing center</location>
        <location evidence="1">Centrosome</location>
    </subcellularLocation>
</comment>
<dbReference type="Pfam" id="PF16531">
    <property type="entry name" value="SAS-6_N"/>
    <property type="match status" value="1"/>
</dbReference>
<feature type="coiled-coil region" evidence="6">
    <location>
        <begin position="166"/>
        <end position="200"/>
    </location>
</feature>
<feature type="compositionally biased region" description="Basic and acidic residues" evidence="7">
    <location>
        <begin position="595"/>
        <end position="617"/>
    </location>
</feature>